<dbReference type="EMBL" id="JAUNQW010000039">
    <property type="protein sequence ID" value="MDO5457949.1"/>
    <property type="molecule type" value="Genomic_DNA"/>
</dbReference>
<protein>
    <submittedName>
        <fullName evidence="10">ABC transporter permease/substrate-binding protein</fullName>
    </submittedName>
</protein>
<name>A0AA43ZSK4_9LACT</name>
<evidence type="ECO:0000256" key="7">
    <source>
        <dbReference type="ARBA" id="ARBA00035652"/>
    </source>
</evidence>
<evidence type="ECO:0000256" key="4">
    <source>
        <dbReference type="ARBA" id="ARBA00022989"/>
    </source>
</evidence>
<evidence type="ECO:0000256" key="1">
    <source>
        <dbReference type="ARBA" id="ARBA00004141"/>
    </source>
</evidence>
<evidence type="ECO:0000256" key="2">
    <source>
        <dbReference type="ARBA" id="ARBA00022448"/>
    </source>
</evidence>
<comment type="caution">
    <text evidence="10">The sequence shown here is derived from an EMBL/GenBank/DDBJ whole genome shotgun (WGS) entry which is preliminary data.</text>
</comment>
<feature type="transmembrane region" description="Helical" evidence="8">
    <location>
        <begin position="64"/>
        <end position="94"/>
    </location>
</feature>
<feature type="domain" description="ABC transmembrane type-1" evidence="9">
    <location>
        <begin position="19"/>
        <end position="203"/>
    </location>
</feature>
<feature type="transmembrane region" description="Helical" evidence="8">
    <location>
        <begin position="207"/>
        <end position="226"/>
    </location>
</feature>
<dbReference type="InterPro" id="IPR058089">
    <property type="entry name" value="EgtUBC_SBD"/>
</dbReference>
<evidence type="ECO:0000313" key="11">
    <source>
        <dbReference type="Proteomes" id="UP001171751"/>
    </source>
</evidence>
<evidence type="ECO:0000256" key="8">
    <source>
        <dbReference type="RuleBase" id="RU363032"/>
    </source>
</evidence>
<feature type="transmembrane region" description="Helical" evidence="8">
    <location>
        <begin position="178"/>
        <end position="200"/>
    </location>
</feature>
<dbReference type="FunFam" id="1.10.3720.10:FF:000001">
    <property type="entry name" value="Glycine betaine ABC transporter, permease"/>
    <property type="match status" value="1"/>
</dbReference>
<keyword evidence="5 8" id="KW-0472">Membrane</keyword>
<dbReference type="GO" id="GO:0022857">
    <property type="term" value="F:transmembrane transporter activity"/>
    <property type="evidence" value="ECO:0007669"/>
    <property type="project" value="InterPro"/>
</dbReference>
<dbReference type="InterPro" id="IPR051204">
    <property type="entry name" value="ABC_transp_perm/SBD"/>
</dbReference>
<dbReference type="InterPro" id="IPR000515">
    <property type="entry name" value="MetI-like"/>
</dbReference>
<dbReference type="Gene3D" id="3.40.190.10">
    <property type="entry name" value="Periplasmic binding protein-like II"/>
    <property type="match status" value="1"/>
</dbReference>
<gene>
    <name evidence="10" type="ORF">Q4F26_06325</name>
</gene>
<keyword evidence="3 8" id="KW-0812">Transmembrane</keyword>
<comment type="similarity">
    <text evidence="7">In the N-terminal section; belongs to the binding-protein-dependent transport system permease family.</text>
</comment>
<comment type="similarity">
    <text evidence="6">In the C-terminal section; belongs to the OsmX family.</text>
</comment>
<proteinExistence type="inferred from homology"/>
<dbReference type="PANTHER" id="PTHR30177">
    <property type="entry name" value="GLYCINE BETAINE/L-PROLINE TRANSPORT SYSTEM PERMEASE PROTEIN PROW"/>
    <property type="match status" value="1"/>
</dbReference>
<keyword evidence="2 8" id="KW-0813">Transport</keyword>
<accession>A0AA43ZSK4</accession>
<reference evidence="10" key="1">
    <citation type="submission" date="2023-07" db="EMBL/GenBank/DDBJ databases">
        <title>Between Cages and Wild: Unraveling the Impact of Captivity on Animal Microbiomes and Antimicrobial Resistance.</title>
        <authorList>
            <person name="Schmartz G.P."/>
            <person name="Rehner J."/>
            <person name="Schuff M.J."/>
            <person name="Becker S.L."/>
            <person name="Kravczyk M."/>
            <person name="Gurevich A."/>
            <person name="Francke R."/>
            <person name="Mueller R."/>
            <person name="Keller V."/>
            <person name="Keller A."/>
        </authorList>
    </citation>
    <scope>NUCLEOTIDE SEQUENCE</scope>
    <source>
        <strain evidence="10">S39M_St_73</strain>
    </source>
</reference>
<sequence>MQEFIQFILSRSGQLITATGEHLSISVIALLTALLIATPLAIFLSDKPKWAEIILQITSVFQTIPSLAILGLLIPFVGIGTTPAIIALVIYAMLPIFQNTYIGISEIDPSIQEAAEAFGMSRWKKLTKVEIPMAMPFIISGIRTALVLIIGTATLAALIGGGGLGTIILLGIDRNQPMLTLIGAIMSAGLAIAVSTLIRWLSNKNPVYTLMVLAAAGLTIGGSYLYQTFNPTGPTVTIAGKIGAEPDILINLMKEVIESDHPAITVELKPNFGKTSFVFEALDSQEVDVYPEFSGTVLESLVEIPDDLAQDSYDEVEAYNLANELLDEQFDMQMLVPYAYQNTYALAVTQADAEALNIQTISDLQAYDQDMAAGFTLEFINRQDGYLGIQDLYGINFDQVNSMEPALRYQAIANNEVDVIDAYSTDSELRQFNLLTLEDDEQLFPPYQGAALLRQSFIEEHPEIIESLNQLGGYITEDEMIDMNYAVNVEERNPNEVAREFLIEKGLIEEN</sequence>
<dbReference type="InterPro" id="IPR007210">
    <property type="entry name" value="ABC_Gly_betaine_transp_sub-bd"/>
</dbReference>
<dbReference type="Pfam" id="PF04069">
    <property type="entry name" value="OpuAC"/>
    <property type="match status" value="1"/>
</dbReference>
<dbReference type="PANTHER" id="PTHR30177:SF4">
    <property type="entry name" value="OSMOPROTECTANT IMPORT PERMEASE PROTEIN OSMW"/>
    <property type="match status" value="1"/>
</dbReference>
<feature type="transmembrane region" description="Helical" evidence="8">
    <location>
        <begin position="21"/>
        <end position="44"/>
    </location>
</feature>
<dbReference type="SUPFAM" id="SSF161098">
    <property type="entry name" value="MetI-like"/>
    <property type="match status" value="1"/>
</dbReference>
<evidence type="ECO:0000259" key="9">
    <source>
        <dbReference type="PROSITE" id="PS50928"/>
    </source>
</evidence>
<dbReference type="Pfam" id="PF00528">
    <property type="entry name" value="BPD_transp_1"/>
    <property type="match status" value="1"/>
</dbReference>
<dbReference type="CDD" id="cd06261">
    <property type="entry name" value="TM_PBP2"/>
    <property type="match status" value="1"/>
</dbReference>
<dbReference type="Proteomes" id="UP001171751">
    <property type="component" value="Unassembled WGS sequence"/>
</dbReference>
<feature type="transmembrane region" description="Helical" evidence="8">
    <location>
        <begin position="145"/>
        <end position="172"/>
    </location>
</feature>
<comment type="subcellular location">
    <subcellularLocation>
        <location evidence="8">Cell membrane</location>
        <topology evidence="8">Multi-pass membrane protein</topology>
    </subcellularLocation>
    <subcellularLocation>
        <location evidence="1">Membrane</location>
        <topology evidence="1">Multi-pass membrane protein</topology>
    </subcellularLocation>
</comment>
<dbReference type="GO" id="GO:0031460">
    <property type="term" value="P:glycine betaine transport"/>
    <property type="evidence" value="ECO:0007669"/>
    <property type="project" value="TreeGrafter"/>
</dbReference>
<dbReference type="AlphaFoldDB" id="A0AA43ZSK4"/>
<organism evidence="10 11">
    <name type="scientific">Atopococcus tabaci</name>
    <dbReference type="NCBI Taxonomy" id="269774"/>
    <lineage>
        <taxon>Bacteria</taxon>
        <taxon>Bacillati</taxon>
        <taxon>Bacillota</taxon>
        <taxon>Bacilli</taxon>
        <taxon>Lactobacillales</taxon>
        <taxon>Carnobacteriaceae</taxon>
        <taxon>Atopococcus</taxon>
    </lineage>
</organism>
<dbReference type="CDD" id="cd13610">
    <property type="entry name" value="PBP2_ChoS"/>
    <property type="match status" value="1"/>
</dbReference>
<evidence type="ECO:0000256" key="3">
    <source>
        <dbReference type="ARBA" id="ARBA00022692"/>
    </source>
</evidence>
<keyword evidence="11" id="KW-1185">Reference proteome</keyword>
<dbReference type="SUPFAM" id="SSF53850">
    <property type="entry name" value="Periplasmic binding protein-like II"/>
    <property type="match status" value="1"/>
</dbReference>
<evidence type="ECO:0000313" key="10">
    <source>
        <dbReference type="EMBL" id="MDO5457949.1"/>
    </source>
</evidence>
<dbReference type="Gene3D" id="3.40.190.120">
    <property type="entry name" value="Osmoprotection protein (prox), domain 2"/>
    <property type="match status" value="1"/>
</dbReference>
<comment type="similarity">
    <text evidence="8">Belongs to the binding-protein-dependent transport system permease family.</text>
</comment>
<dbReference type="GO" id="GO:0043190">
    <property type="term" value="C:ATP-binding cassette (ABC) transporter complex"/>
    <property type="evidence" value="ECO:0007669"/>
    <property type="project" value="InterPro"/>
</dbReference>
<dbReference type="PROSITE" id="PS50928">
    <property type="entry name" value="ABC_TM1"/>
    <property type="match status" value="1"/>
</dbReference>
<dbReference type="InterPro" id="IPR035906">
    <property type="entry name" value="MetI-like_sf"/>
</dbReference>
<keyword evidence="4 8" id="KW-1133">Transmembrane helix</keyword>
<evidence type="ECO:0000256" key="6">
    <source>
        <dbReference type="ARBA" id="ARBA00035642"/>
    </source>
</evidence>
<evidence type="ECO:0000256" key="5">
    <source>
        <dbReference type="ARBA" id="ARBA00023136"/>
    </source>
</evidence>
<dbReference type="Gene3D" id="1.10.3720.10">
    <property type="entry name" value="MetI-like"/>
    <property type="match status" value="1"/>
</dbReference>